<feature type="compositionally biased region" description="Basic and acidic residues" evidence="1">
    <location>
        <begin position="51"/>
        <end position="60"/>
    </location>
</feature>
<dbReference type="OrthoDB" id="5147872at2"/>
<protein>
    <submittedName>
        <fullName evidence="2">Uncharacterized protein</fullName>
    </submittedName>
</protein>
<dbReference type="STRING" id="1387353.BSF38_04515"/>
<reference evidence="3" key="1">
    <citation type="submission" date="2016-12" db="EMBL/GenBank/DDBJ databases">
        <title>Comparative genomics of four Isosphaeraceae planctomycetes: a common pool of plasmids and glycoside hydrolase genes.</title>
        <authorList>
            <person name="Ivanova A."/>
        </authorList>
    </citation>
    <scope>NUCLEOTIDE SEQUENCE [LARGE SCALE GENOMIC DNA]</scope>
    <source>
        <strain evidence="3">PX4</strain>
    </source>
</reference>
<organism evidence="2 3">
    <name type="scientific">Paludisphaera borealis</name>
    <dbReference type="NCBI Taxonomy" id="1387353"/>
    <lineage>
        <taxon>Bacteria</taxon>
        <taxon>Pseudomonadati</taxon>
        <taxon>Planctomycetota</taxon>
        <taxon>Planctomycetia</taxon>
        <taxon>Isosphaerales</taxon>
        <taxon>Isosphaeraceae</taxon>
        <taxon>Paludisphaera</taxon>
    </lineage>
</organism>
<keyword evidence="3" id="KW-1185">Reference proteome</keyword>
<evidence type="ECO:0000313" key="3">
    <source>
        <dbReference type="Proteomes" id="UP000186309"/>
    </source>
</evidence>
<accession>A0A1U7CVP2</accession>
<dbReference type="Proteomes" id="UP000186309">
    <property type="component" value="Chromosome"/>
</dbReference>
<feature type="compositionally biased region" description="Basic and acidic residues" evidence="1">
    <location>
        <begin position="27"/>
        <end position="43"/>
    </location>
</feature>
<dbReference type="AlphaFoldDB" id="A0A1U7CVP2"/>
<dbReference type="KEGG" id="pbor:BSF38_04515"/>
<dbReference type="EMBL" id="CP019082">
    <property type="protein sequence ID" value="APW62959.1"/>
    <property type="molecule type" value="Genomic_DNA"/>
</dbReference>
<name>A0A1U7CVP2_9BACT</name>
<evidence type="ECO:0000313" key="2">
    <source>
        <dbReference type="EMBL" id="APW62959.1"/>
    </source>
</evidence>
<sequence length="66" mass="7157">MGWHDSRAALAAHTSGVPRGEQMVSKRGREPGRDDPMTGRTARDATSINAADREPIDPRMPHLPPA</sequence>
<dbReference type="RefSeq" id="WP_145952276.1">
    <property type="nucleotide sequence ID" value="NZ_CP019082.1"/>
</dbReference>
<proteinExistence type="predicted"/>
<gene>
    <name evidence="2" type="ORF">BSF38_04515</name>
</gene>
<feature type="region of interest" description="Disordered" evidence="1">
    <location>
        <begin position="1"/>
        <end position="66"/>
    </location>
</feature>
<evidence type="ECO:0000256" key="1">
    <source>
        <dbReference type="SAM" id="MobiDB-lite"/>
    </source>
</evidence>